<keyword evidence="3" id="KW-0805">Transcription regulation</keyword>
<gene>
    <name evidence="8" type="ORF">SCUCBS95973_001606</name>
</gene>
<dbReference type="Pfam" id="PF00172">
    <property type="entry name" value="Zn_clus"/>
    <property type="match status" value="1"/>
</dbReference>
<evidence type="ECO:0000256" key="6">
    <source>
        <dbReference type="ARBA" id="ARBA00023242"/>
    </source>
</evidence>
<keyword evidence="4" id="KW-0238">DNA-binding</keyword>
<dbReference type="InterPro" id="IPR036864">
    <property type="entry name" value="Zn2-C6_fun-type_DNA-bd_sf"/>
</dbReference>
<proteinExistence type="predicted"/>
<evidence type="ECO:0000256" key="4">
    <source>
        <dbReference type="ARBA" id="ARBA00023125"/>
    </source>
</evidence>
<dbReference type="PANTHER" id="PTHR37534:SF46">
    <property type="entry name" value="ZN(II)2CYS6 TRANSCRIPTION FACTOR (EUROFUNG)"/>
    <property type="match status" value="1"/>
</dbReference>
<dbReference type="Proteomes" id="UP001642405">
    <property type="component" value="Unassembled WGS sequence"/>
</dbReference>
<keyword evidence="9" id="KW-1185">Reference proteome</keyword>
<keyword evidence="6" id="KW-0539">Nucleus</keyword>
<dbReference type="Gene3D" id="4.10.240.10">
    <property type="entry name" value="Zn(2)-C6 fungal-type DNA-binding domain"/>
    <property type="match status" value="1"/>
</dbReference>
<evidence type="ECO:0000259" key="7">
    <source>
        <dbReference type="Pfam" id="PF00172"/>
    </source>
</evidence>
<evidence type="ECO:0000313" key="9">
    <source>
        <dbReference type="Proteomes" id="UP001642405"/>
    </source>
</evidence>
<name>A0ABP0B080_9PEZI</name>
<evidence type="ECO:0000256" key="3">
    <source>
        <dbReference type="ARBA" id="ARBA00023015"/>
    </source>
</evidence>
<evidence type="ECO:0000256" key="1">
    <source>
        <dbReference type="ARBA" id="ARBA00004123"/>
    </source>
</evidence>
<evidence type="ECO:0000313" key="8">
    <source>
        <dbReference type="EMBL" id="CAK7212867.1"/>
    </source>
</evidence>
<accession>A0ABP0B080</accession>
<dbReference type="EMBL" id="CAWUHB010000006">
    <property type="protein sequence ID" value="CAK7212867.1"/>
    <property type="molecule type" value="Genomic_DNA"/>
</dbReference>
<organism evidence="8 9">
    <name type="scientific">Sporothrix curviconia</name>
    <dbReference type="NCBI Taxonomy" id="1260050"/>
    <lineage>
        <taxon>Eukaryota</taxon>
        <taxon>Fungi</taxon>
        <taxon>Dikarya</taxon>
        <taxon>Ascomycota</taxon>
        <taxon>Pezizomycotina</taxon>
        <taxon>Sordariomycetes</taxon>
        <taxon>Sordariomycetidae</taxon>
        <taxon>Ophiostomatales</taxon>
        <taxon>Ophiostomataceae</taxon>
        <taxon>Sporothrix</taxon>
    </lineage>
</organism>
<reference evidence="8 9" key="1">
    <citation type="submission" date="2024-01" db="EMBL/GenBank/DDBJ databases">
        <authorList>
            <person name="Allen C."/>
            <person name="Tagirdzhanova G."/>
        </authorList>
    </citation>
    <scope>NUCLEOTIDE SEQUENCE [LARGE SCALE GENOMIC DNA]</scope>
</reference>
<dbReference type="Pfam" id="PF11951">
    <property type="entry name" value="Fungal_trans_2"/>
    <property type="match status" value="1"/>
</dbReference>
<comment type="subcellular location">
    <subcellularLocation>
        <location evidence="1">Nucleus</location>
    </subcellularLocation>
</comment>
<dbReference type="InterPro" id="IPR001138">
    <property type="entry name" value="Zn2Cys6_DnaBD"/>
</dbReference>
<dbReference type="PANTHER" id="PTHR37534">
    <property type="entry name" value="TRANSCRIPTIONAL ACTIVATOR PROTEIN UGA3"/>
    <property type="match status" value="1"/>
</dbReference>
<evidence type="ECO:0000256" key="2">
    <source>
        <dbReference type="ARBA" id="ARBA00022833"/>
    </source>
</evidence>
<dbReference type="CDD" id="cd00067">
    <property type="entry name" value="GAL4"/>
    <property type="match status" value="1"/>
</dbReference>
<comment type="caution">
    <text evidence="8">The sequence shown here is derived from an EMBL/GenBank/DDBJ whole genome shotgun (WGS) entry which is preliminary data.</text>
</comment>
<keyword evidence="5" id="KW-0804">Transcription</keyword>
<sequence length="448" mass="49940">MLTEVDRKKKCDGEAPSCRACRRLGLSCAGYGPELLWEDDARRDGMRRRGPRGVVRLPLLAWPSTSFPGGPLNAARALLWDQYIHRFCNVFPSYPGRQSPFFSVLATRARQSAMVLEALLAVSGAQTWGQTWGHDAAALQYEMLQAKQRALAGCRQMLGRLDGADETDGADDQLVDLLATAVLLLLHEKFCGAAQGNWQPHLTFINHVFSSTRLRRLLGAGLSDAHADPVLAAAVRFLHGLFTYNDLVASTSLRQPPLSRFYIDGLREHKTDAHSQYRFPHLIARISAGDTSLRAAEIRQWSGRMDWFPSVPATAEELGSQASLPSDQADIAELYRDAAMAYYEQQQQQTTPAVHSLVVAMRRVRRLPASSPWANALLWPISILAPHLPRALAAERQYVCERLDALERRFHMKQFSCVKQMLVGVWREADRPLESAASRPAEHAILQG</sequence>
<dbReference type="SUPFAM" id="SSF57701">
    <property type="entry name" value="Zn2/Cys6 DNA-binding domain"/>
    <property type="match status" value="1"/>
</dbReference>
<protein>
    <recommendedName>
        <fullName evidence="7">Zn(2)-C6 fungal-type domain-containing protein</fullName>
    </recommendedName>
</protein>
<evidence type="ECO:0000256" key="5">
    <source>
        <dbReference type="ARBA" id="ARBA00023163"/>
    </source>
</evidence>
<feature type="domain" description="Zn(2)-C6 fungal-type" evidence="7">
    <location>
        <begin position="7"/>
        <end position="31"/>
    </location>
</feature>
<keyword evidence="2" id="KW-0862">Zinc</keyword>
<dbReference type="InterPro" id="IPR021858">
    <property type="entry name" value="Fun_TF"/>
</dbReference>